<dbReference type="AlphaFoldDB" id="A0A9W6HQ03"/>
<dbReference type="Proteomes" id="UP001142325">
    <property type="component" value="Unassembled WGS sequence"/>
</dbReference>
<dbReference type="InterPro" id="IPR049457">
    <property type="entry name" value="Emfourin"/>
</dbReference>
<proteinExistence type="predicted"/>
<reference evidence="1" key="2">
    <citation type="submission" date="2023-01" db="EMBL/GenBank/DDBJ databases">
        <authorList>
            <person name="Sun Q."/>
            <person name="Evtushenko L."/>
        </authorList>
    </citation>
    <scope>NUCLEOTIDE SEQUENCE</scope>
    <source>
        <strain evidence="1">VKM Ac-1958</strain>
    </source>
</reference>
<evidence type="ECO:0000313" key="1">
    <source>
        <dbReference type="EMBL" id="GLK00718.1"/>
    </source>
</evidence>
<dbReference type="EMBL" id="BSET01000001">
    <property type="protein sequence ID" value="GLK00718.1"/>
    <property type="molecule type" value="Genomic_DNA"/>
</dbReference>
<dbReference type="Pfam" id="PF20242">
    <property type="entry name" value="Emfourin"/>
    <property type="match status" value="1"/>
</dbReference>
<protein>
    <submittedName>
        <fullName evidence="1">Uncharacterized protein</fullName>
    </submittedName>
</protein>
<gene>
    <name evidence="1" type="ORF">GCM10017596_04330</name>
</gene>
<reference evidence="1" key="1">
    <citation type="journal article" date="2014" name="Int. J. Syst. Evol. Microbiol.">
        <title>Complete genome sequence of Corynebacterium casei LMG S-19264T (=DSM 44701T), isolated from a smear-ripened cheese.</title>
        <authorList>
            <consortium name="US DOE Joint Genome Institute (JGI-PGF)"/>
            <person name="Walter F."/>
            <person name="Albersmeier A."/>
            <person name="Kalinowski J."/>
            <person name="Ruckert C."/>
        </authorList>
    </citation>
    <scope>NUCLEOTIDE SEQUENCE</scope>
    <source>
        <strain evidence="1">VKM Ac-1958</strain>
    </source>
</reference>
<sequence>MREIDPPDDDAPVVVAVVRTGGIAGRRRQWRVAPDPAEATDWIALIDRCPWDEPPADPRGADRFVWLIRARTPEVEHEREVADTEIEGAWKALIAAVQEAHAHDR</sequence>
<organism evidence="1 2">
    <name type="scientific">Microbacterium keratanolyticum</name>
    <dbReference type="NCBI Taxonomy" id="67574"/>
    <lineage>
        <taxon>Bacteria</taxon>
        <taxon>Bacillati</taxon>
        <taxon>Actinomycetota</taxon>
        <taxon>Actinomycetes</taxon>
        <taxon>Micrococcales</taxon>
        <taxon>Microbacteriaceae</taxon>
        <taxon>Microbacterium</taxon>
    </lineage>
</organism>
<comment type="caution">
    <text evidence="1">The sequence shown here is derived from an EMBL/GenBank/DDBJ whole genome shotgun (WGS) entry which is preliminary data.</text>
</comment>
<accession>A0A9W6HQ03</accession>
<name>A0A9W6HQ03_9MICO</name>
<evidence type="ECO:0000313" key="2">
    <source>
        <dbReference type="Proteomes" id="UP001142325"/>
    </source>
</evidence>
<keyword evidence="2" id="KW-1185">Reference proteome</keyword>
<dbReference type="RefSeq" id="WP_204938415.1">
    <property type="nucleotide sequence ID" value="NZ_BAAAUM010000001.1"/>
</dbReference>